<dbReference type="Proteomes" id="UP001589683">
    <property type="component" value="Unassembled WGS sequence"/>
</dbReference>
<dbReference type="InterPro" id="IPR029032">
    <property type="entry name" value="AhpD-like"/>
</dbReference>
<gene>
    <name evidence="1" type="ORF">ACFFUT_12800</name>
</gene>
<comment type="caution">
    <text evidence="1">The sequence shown here is derived from an EMBL/GenBank/DDBJ whole genome shotgun (WGS) entry which is preliminary data.</text>
</comment>
<organism evidence="1 2">
    <name type="scientific">Pseudohalocynthiibacter aestuariivivens</name>
    <dbReference type="NCBI Taxonomy" id="1591409"/>
    <lineage>
        <taxon>Bacteria</taxon>
        <taxon>Pseudomonadati</taxon>
        <taxon>Pseudomonadota</taxon>
        <taxon>Alphaproteobacteria</taxon>
        <taxon>Rhodobacterales</taxon>
        <taxon>Paracoccaceae</taxon>
        <taxon>Pseudohalocynthiibacter</taxon>
    </lineage>
</organism>
<reference evidence="1 2" key="1">
    <citation type="submission" date="2024-09" db="EMBL/GenBank/DDBJ databases">
        <authorList>
            <person name="Sun Q."/>
            <person name="Mori K."/>
        </authorList>
    </citation>
    <scope>NUCLEOTIDE SEQUENCE [LARGE SCALE GENOMIC DNA]</scope>
    <source>
        <strain evidence="1 2">CECT 8726</strain>
    </source>
</reference>
<name>A0ABV5JGR7_9RHOB</name>
<protein>
    <submittedName>
        <fullName evidence="1">Carboxymuconolactone decarboxylase family protein</fullName>
    </submittedName>
</protein>
<dbReference type="PANTHER" id="PTHR35446">
    <property type="entry name" value="SI:CH211-175M2.5"/>
    <property type="match status" value="1"/>
</dbReference>
<evidence type="ECO:0000313" key="2">
    <source>
        <dbReference type="Proteomes" id="UP001589683"/>
    </source>
</evidence>
<dbReference type="RefSeq" id="WP_213890353.1">
    <property type="nucleotide sequence ID" value="NZ_JAGFNU010000010.1"/>
</dbReference>
<dbReference type="PANTHER" id="PTHR35446:SF3">
    <property type="entry name" value="CMD DOMAIN-CONTAINING PROTEIN"/>
    <property type="match status" value="1"/>
</dbReference>
<evidence type="ECO:0000313" key="1">
    <source>
        <dbReference type="EMBL" id="MFB9232667.1"/>
    </source>
</evidence>
<accession>A0ABV5JGR7</accession>
<proteinExistence type="predicted"/>
<dbReference type="Gene3D" id="1.20.1290.10">
    <property type="entry name" value="AhpD-like"/>
    <property type="match status" value="1"/>
</dbReference>
<dbReference type="SUPFAM" id="SSF69118">
    <property type="entry name" value="AhpD-like"/>
    <property type="match status" value="1"/>
</dbReference>
<sequence>MSFPVQTPETAPEGARGILTTAQKKYGFVPNLLGVMSTAPSLVEGYLTVAKIFESTSFSPTERQVVLLTTSYENECEYCMAVHSTFSEMQKVPSEIVQAIRTGSPIQDLKLEALRRFTSAVVAAQGWASPDDIQAFFNAGYAEQQALEVVLGVGLKTISNYTTHIAKTPLDDAFIAAAWTKEA</sequence>
<keyword evidence="2" id="KW-1185">Reference proteome</keyword>
<dbReference type="EMBL" id="JBHMEA010000042">
    <property type="protein sequence ID" value="MFB9232667.1"/>
    <property type="molecule type" value="Genomic_DNA"/>
</dbReference>